<evidence type="ECO:0000256" key="1">
    <source>
        <dbReference type="ARBA" id="ARBA00022801"/>
    </source>
</evidence>
<gene>
    <name evidence="3" type="ORF">METZ01_LOCUS271297</name>
</gene>
<feature type="domain" description="BD-FAE-like" evidence="2">
    <location>
        <begin position="71"/>
        <end position="262"/>
    </location>
</feature>
<dbReference type="SUPFAM" id="SSF53474">
    <property type="entry name" value="alpha/beta-Hydrolases"/>
    <property type="match status" value="1"/>
</dbReference>
<reference evidence="3" key="1">
    <citation type="submission" date="2018-05" db="EMBL/GenBank/DDBJ databases">
        <authorList>
            <person name="Lanie J.A."/>
            <person name="Ng W.-L."/>
            <person name="Kazmierczak K.M."/>
            <person name="Andrzejewski T.M."/>
            <person name="Davidsen T.M."/>
            <person name="Wayne K.J."/>
            <person name="Tettelin H."/>
            <person name="Glass J.I."/>
            <person name="Rusch D."/>
            <person name="Podicherti R."/>
            <person name="Tsui H.-C.T."/>
            <person name="Winkler M.E."/>
        </authorList>
    </citation>
    <scope>NUCLEOTIDE SEQUENCE</scope>
</reference>
<keyword evidence="1" id="KW-0378">Hydrolase</keyword>
<evidence type="ECO:0000313" key="3">
    <source>
        <dbReference type="EMBL" id="SVC18443.1"/>
    </source>
</evidence>
<protein>
    <recommendedName>
        <fullName evidence="2">BD-FAE-like domain-containing protein</fullName>
    </recommendedName>
</protein>
<accession>A0A382K4L3</accession>
<dbReference type="PANTHER" id="PTHR48081:SF6">
    <property type="entry name" value="PEPTIDASE S9 PROLYL OLIGOPEPTIDASE CATALYTIC DOMAIN-CONTAINING PROTEIN"/>
    <property type="match status" value="1"/>
</dbReference>
<dbReference type="Pfam" id="PF20434">
    <property type="entry name" value="BD-FAE"/>
    <property type="match status" value="1"/>
</dbReference>
<dbReference type="InterPro" id="IPR029058">
    <property type="entry name" value="AB_hydrolase_fold"/>
</dbReference>
<name>A0A382K4L3_9ZZZZ</name>
<dbReference type="Gene3D" id="3.40.50.1820">
    <property type="entry name" value="alpha/beta hydrolase"/>
    <property type="match status" value="1"/>
</dbReference>
<dbReference type="PANTHER" id="PTHR48081">
    <property type="entry name" value="AB HYDROLASE SUPERFAMILY PROTEIN C4A8.06C"/>
    <property type="match status" value="1"/>
</dbReference>
<dbReference type="AlphaFoldDB" id="A0A382K4L3"/>
<organism evidence="3">
    <name type="scientific">marine metagenome</name>
    <dbReference type="NCBI Taxonomy" id="408172"/>
    <lineage>
        <taxon>unclassified sequences</taxon>
        <taxon>metagenomes</taxon>
        <taxon>ecological metagenomes</taxon>
    </lineage>
</organism>
<dbReference type="GO" id="GO:0016787">
    <property type="term" value="F:hydrolase activity"/>
    <property type="evidence" value="ECO:0007669"/>
    <property type="project" value="UniProtKB-KW"/>
</dbReference>
<dbReference type="InterPro" id="IPR050300">
    <property type="entry name" value="GDXG_lipolytic_enzyme"/>
</dbReference>
<sequence length="309" mass="34131">MASRLTPPGLPLNLADRQLMKTCHSTILLLGLGIVLGVTGCTTPRLAQQKRVIYGERNDHQLAYEFIQPRKTNGLGVVVMVSGSWRSNPSDFKPRIGKAFLRRGYSLFAVSHLSQPKATIPEIYEDITRAVQHIREHADEYGVDPGQLGVTGASAGGHLSLMVATRGKETTGKTDGLVRAVAIFFPVTDMLNLGKPSKKEKDGGPPKKFRMVFGIDPDDIDAWNRVGRELSPIHHVDADTPPVLIIHGDADTVVTIDQSERYTETAKKRGAKAKLIRKRGKGHGWATILWDMRKFAKWFDEHLEPSDAN</sequence>
<proteinExistence type="predicted"/>
<dbReference type="InterPro" id="IPR049492">
    <property type="entry name" value="BD-FAE-like_dom"/>
</dbReference>
<evidence type="ECO:0000259" key="2">
    <source>
        <dbReference type="Pfam" id="PF20434"/>
    </source>
</evidence>
<dbReference type="EMBL" id="UINC01077890">
    <property type="protein sequence ID" value="SVC18443.1"/>
    <property type="molecule type" value="Genomic_DNA"/>
</dbReference>